<dbReference type="GeneID" id="8241770"/>
<dbReference type="InterPro" id="IPR054716">
    <property type="entry name" value="Sol_Rieske_ferrdox_dom"/>
</dbReference>
<dbReference type="PANTHER" id="PTHR21496:SF0">
    <property type="entry name" value="RIESKE DOMAIN-CONTAINING PROTEIN"/>
    <property type="match status" value="1"/>
</dbReference>
<dbReference type="SUPFAM" id="SSF50022">
    <property type="entry name" value="ISP domain"/>
    <property type="match status" value="1"/>
</dbReference>
<organism evidence="8 9">
    <name type="scientific">Micromonas commoda (strain RCC299 / NOUM17 / CCMP2709)</name>
    <name type="common">Picoplanktonic green alga</name>
    <dbReference type="NCBI Taxonomy" id="296587"/>
    <lineage>
        <taxon>Eukaryota</taxon>
        <taxon>Viridiplantae</taxon>
        <taxon>Chlorophyta</taxon>
        <taxon>Mamiellophyceae</taxon>
        <taxon>Mamiellales</taxon>
        <taxon>Mamiellaceae</taxon>
        <taxon>Micromonas</taxon>
    </lineage>
</organism>
<sequence length="261" mass="27855">MDSDAAVGPSRSGEWHVVAKSDQLARENARVQVTADGRYLVVARSGGRLYAFDATCYHMGAPLLHGDIEDVDGHGACITCPWHHYQISMSTGERLYQDMSRKTCTLPKKQRVHEVMEADGEVRVRLSGGGKPPSPPPDVIRPKPHEVDYEWESDRYAFKPPPPSQASQKAPRSGKVFNRGGGRFPPGAFGRGSAGLHPGLVGAGVGREVGRMVADSMRGGDGKAPWAMSRGFAQPPPKAKPALAGEALAEGEELPDAPGDG</sequence>
<dbReference type="KEGG" id="mis:MICPUN_57064"/>
<dbReference type="OrthoDB" id="426882at2759"/>
<proteinExistence type="predicted"/>
<dbReference type="InterPro" id="IPR017941">
    <property type="entry name" value="Rieske_2Fe-2S"/>
</dbReference>
<keyword evidence="3" id="KW-0408">Iron</keyword>
<evidence type="ECO:0000256" key="6">
    <source>
        <dbReference type="SAM" id="MobiDB-lite"/>
    </source>
</evidence>
<evidence type="ECO:0000256" key="2">
    <source>
        <dbReference type="ARBA" id="ARBA00022723"/>
    </source>
</evidence>
<evidence type="ECO:0000256" key="1">
    <source>
        <dbReference type="ARBA" id="ARBA00022714"/>
    </source>
</evidence>
<name>C1E206_MICCC</name>
<comment type="cofactor">
    <cofactor evidence="5">
        <name>[2Fe-2S] cluster</name>
        <dbReference type="ChEBI" id="CHEBI:190135"/>
    </cofactor>
</comment>
<feature type="compositionally biased region" description="Gly residues" evidence="6">
    <location>
        <begin position="179"/>
        <end position="191"/>
    </location>
</feature>
<dbReference type="eggNOG" id="ENOG502S06W">
    <property type="taxonomic scope" value="Eukaryota"/>
</dbReference>
<evidence type="ECO:0000256" key="3">
    <source>
        <dbReference type="ARBA" id="ARBA00023004"/>
    </source>
</evidence>
<keyword evidence="1" id="KW-0001">2Fe-2S</keyword>
<dbReference type="PROSITE" id="PS51296">
    <property type="entry name" value="RIESKE"/>
    <property type="match status" value="1"/>
</dbReference>
<keyword evidence="4" id="KW-0411">Iron-sulfur</keyword>
<dbReference type="Pfam" id="PF22543">
    <property type="entry name" value="Rieske_4"/>
    <property type="match status" value="1"/>
</dbReference>
<dbReference type="RefSeq" id="XP_002500997.1">
    <property type="nucleotide sequence ID" value="XM_002500951.1"/>
</dbReference>
<dbReference type="GO" id="GO:0046872">
    <property type="term" value="F:metal ion binding"/>
    <property type="evidence" value="ECO:0007669"/>
    <property type="project" value="UniProtKB-KW"/>
</dbReference>
<protein>
    <submittedName>
        <fullName evidence="8">Chloroplast envelope protein translocase family</fullName>
    </submittedName>
</protein>
<keyword evidence="9" id="KW-1185">Reference proteome</keyword>
<dbReference type="AlphaFoldDB" id="C1E206"/>
<dbReference type="GO" id="GO:0051537">
    <property type="term" value="F:2 iron, 2 sulfur cluster binding"/>
    <property type="evidence" value="ECO:0007669"/>
    <property type="project" value="UniProtKB-KW"/>
</dbReference>
<reference evidence="8 9" key="1">
    <citation type="journal article" date="2009" name="Science">
        <title>Green evolution and dynamic adaptations revealed by genomes of the marine picoeukaryotes Micromonas.</title>
        <authorList>
            <person name="Worden A.Z."/>
            <person name="Lee J.H."/>
            <person name="Mock T."/>
            <person name="Rouze P."/>
            <person name="Simmons M.P."/>
            <person name="Aerts A.L."/>
            <person name="Allen A.E."/>
            <person name="Cuvelier M.L."/>
            <person name="Derelle E."/>
            <person name="Everett M.V."/>
            <person name="Foulon E."/>
            <person name="Grimwood J."/>
            <person name="Gundlach H."/>
            <person name="Henrissat B."/>
            <person name="Napoli C."/>
            <person name="McDonald S.M."/>
            <person name="Parker M.S."/>
            <person name="Rombauts S."/>
            <person name="Salamov A."/>
            <person name="Von Dassow P."/>
            <person name="Badger J.H."/>
            <person name="Coutinho P.M."/>
            <person name="Demir E."/>
            <person name="Dubchak I."/>
            <person name="Gentemann C."/>
            <person name="Eikrem W."/>
            <person name="Gready J.E."/>
            <person name="John U."/>
            <person name="Lanier W."/>
            <person name="Lindquist E.A."/>
            <person name="Lucas S."/>
            <person name="Mayer K.F."/>
            <person name="Moreau H."/>
            <person name="Not F."/>
            <person name="Otillar R."/>
            <person name="Panaud O."/>
            <person name="Pangilinan J."/>
            <person name="Paulsen I."/>
            <person name="Piegu B."/>
            <person name="Poliakov A."/>
            <person name="Robbens S."/>
            <person name="Schmutz J."/>
            <person name="Toulza E."/>
            <person name="Wyss T."/>
            <person name="Zelensky A."/>
            <person name="Zhou K."/>
            <person name="Armbrust E.V."/>
            <person name="Bhattacharya D."/>
            <person name="Goodenough U.W."/>
            <person name="Van de Peer Y."/>
            <person name="Grigoriev I.V."/>
        </authorList>
    </citation>
    <scope>NUCLEOTIDE SEQUENCE [LARGE SCALE GENOMIC DNA]</scope>
    <source>
        <strain evidence="9">RCC299 / NOUM17</strain>
    </source>
</reference>
<feature type="region of interest" description="Disordered" evidence="6">
    <location>
        <begin position="215"/>
        <end position="261"/>
    </location>
</feature>
<evidence type="ECO:0000256" key="5">
    <source>
        <dbReference type="ARBA" id="ARBA00034078"/>
    </source>
</evidence>
<dbReference type="Proteomes" id="UP000002009">
    <property type="component" value="Chromosome 3"/>
</dbReference>
<dbReference type="Gene3D" id="2.102.10.10">
    <property type="entry name" value="Rieske [2Fe-2S] iron-sulphur domain"/>
    <property type="match status" value="1"/>
</dbReference>
<dbReference type="CDD" id="cd03467">
    <property type="entry name" value="Rieske"/>
    <property type="match status" value="1"/>
</dbReference>
<evidence type="ECO:0000313" key="8">
    <source>
        <dbReference type="EMBL" id="ACO62255.1"/>
    </source>
</evidence>
<dbReference type="PANTHER" id="PTHR21496">
    <property type="entry name" value="FERREDOXIN-RELATED"/>
    <property type="match status" value="1"/>
</dbReference>
<dbReference type="InterPro" id="IPR036922">
    <property type="entry name" value="Rieske_2Fe-2S_sf"/>
</dbReference>
<feature type="region of interest" description="Disordered" evidence="6">
    <location>
        <begin position="124"/>
        <end position="191"/>
    </location>
</feature>
<feature type="domain" description="Rieske" evidence="7">
    <location>
        <begin position="15"/>
        <end position="124"/>
    </location>
</feature>
<dbReference type="InParanoid" id="C1E206"/>
<dbReference type="OMA" id="EWESDRY"/>
<gene>
    <name evidence="8" type="primary">TIC55-2</name>
    <name evidence="8" type="ORF">MICPUN_57064</name>
</gene>
<keyword evidence="8" id="KW-0261">Viral envelope protein</keyword>
<evidence type="ECO:0000259" key="7">
    <source>
        <dbReference type="PROSITE" id="PS51296"/>
    </source>
</evidence>
<evidence type="ECO:0000256" key="4">
    <source>
        <dbReference type="ARBA" id="ARBA00023014"/>
    </source>
</evidence>
<feature type="compositionally biased region" description="Basic and acidic residues" evidence="6">
    <location>
        <begin position="140"/>
        <end position="157"/>
    </location>
</feature>
<accession>C1E206</accession>
<keyword evidence="8" id="KW-0946">Virion</keyword>
<dbReference type="EMBL" id="CP001324">
    <property type="protein sequence ID" value="ACO62255.1"/>
    <property type="molecule type" value="Genomic_DNA"/>
</dbReference>
<keyword evidence="2" id="KW-0479">Metal-binding</keyword>
<evidence type="ECO:0000313" key="9">
    <source>
        <dbReference type="Proteomes" id="UP000002009"/>
    </source>
</evidence>